<feature type="region of interest" description="Disordered" evidence="1">
    <location>
        <begin position="1"/>
        <end position="31"/>
    </location>
</feature>
<evidence type="ECO:0000313" key="3">
    <source>
        <dbReference type="Proteomes" id="UP001054945"/>
    </source>
</evidence>
<reference evidence="2 3" key="1">
    <citation type="submission" date="2021-06" db="EMBL/GenBank/DDBJ databases">
        <title>Caerostris extrusa draft genome.</title>
        <authorList>
            <person name="Kono N."/>
            <person name="Arakawa K."/>
        </authorList>
    </citation>
    <scope>NUCLEOTIDE SEQUENCE [LARGE SCALE GENOMIC DNA]</scope>
</reference>
<evidence type="ECO:0000256" key="1">
    <source>
        <dbReference type="SAM" id="MobiDB-lite"/>
    </source>
</evidence>
<organism evidence="2 3">
    <name type="scientific">Caerostris extrusa</name>
    <name type="common">Bark spider</name>
    <name type="synonym">Caerostris bankana</name>
    <dbReference type="NCBI Taxonomy" id="172846"/>
    <lineage>
        <taxon>Eukaryota</taxon>
        <taxon>Metazoa</taxon>
        <taxon>Ecdysozoa</taxon>
        <taxon>Arthropoda</taxon>
        <taxon>Chelicerata</taxon>
        <taxon>Arachnida</taxon>
        <taxon>Araneae</taxon>
        <taxon>Araneomorphae</taxon>
        <taxon>Entelegynae</taxon>
        <taxon>Araneoidea</taxon>
        <taxon>Araneidae</taxon>
        <taxon>Caerostris</taxon>
    </lineage>
</organism>
<accession>A0AAV4XST2</accession>
<comment type="caution">
    <text evidence="2">The sequence shown here is derived from an EMBL/GenBank/DDBJ whole genome shotgun (WGS) entry which is preliminary data.</text>
</comment>
<proteinExistence type="predicted"/>
<name>A0AAV4XST2_CAEEX</name>
<dbReference type="Proteomes" id="UP001054945">
    <property type="component" value="Unassembled WGS sequence"/>
</dbReference>
<dbReference type="AlphaFoldDB" id="A0AAV4XST2"/>
<keyword evidence="3" id="KW-1185">Reference proteome</keyword>
<dbReference type="EMBL" id="BPLR01018257">
    <property type="protein sequence ID" value="GIY98097.1"/>
    <property type="molecule type" value="Genomic_DNA"/>
</dbReference>
<protein>
    <submittedName>
        <fullName evidence="2">Uncharacterized protein</fullName>
    </submittedName>
</protein>
<gene>
    <name evidence="2" type="ORF">CEXT_33141</name>
</gene>
<evidence type="ECO:0000313" key="2">
    <source>
        <dbReference type="EMBL" id="GIY98097.1"/>
    </source>
</evidence>
<sequence>MERYDQPITETDDVYTSVVKSDDEPPRRQPSHSIFGYFLNENSCMGFFISMMSSAPQPLRTGYAETFQTYLMPRTDSDSPMLTFLPRGRCAITSATNPHLLLQEEEVDHPCTSPPF</sequence>